<accession>A0A517RHZ4</accession>
<feature type="binding site" evidence="5">
    <location>
        <position position="48"/>
    </location>
    <ligand>
        <name>ATP</name>
        <dbReference type="ChEBI" id="CHEBI:30616"/>
    </ligand>
</feature>
<gene>
    <name evidence="7" type="primary">pknJ</name>
    <name evidence="7" type="ORF">Pan241w_35890</name>
</gene>
<dbReference type="PROSITE" id="PS00108">
    <property type="entry name" value="PROTEIN_KINASE_ST"/>
    <property type="match status" value="1"/>
</dbReference>
<keyword evidence="4 5" id="KW-0067">ATP-binding</keyword>
<dbReference type="PROSITE" id="PS00107">
    <property type="entry name" value="PROTEIN_KINASE_ATP"/>
    <property type="match status" value="1"/>
</dbReference>
<dbReference type="GO" id="GO:0005776">
    <property type="term" value="C:autophagosome"/>
    <property type="evidence" value="ECO:0007669"/>
    <property type="project" value="TreeGrafter"/>
</dbReference>
<evidence type="ECO:0000256" key="5">
    <source>
        <dbReference type="PROSITE-ProRule" id="PRU10141"/>
    </source>
</evidence>
<evidence type="ECO:0000256" key="1">
    <source>
        <dbReference type="ARBA" id="ARBA00022679"/>
    </source>
</evidence>
<sequence>MDPTRAERMKEELTGTSVGGWSIISYVGAGKSALVFLAENEARRAALKIFDPELVQRFGKQTQLTRISREVSLIGESHPNLVEIYDGGECSESGYLYVAMQYFQARNLEDAILDIPREKIASLIVQVASATIFLEERGLAHRDIKPSNIVVTKDFETAILLDLGVLRPFGDPGLTDDEGRVFIGTLQYSSPEFLMRTEQDKLDGWRAISFYQLGGVLHDLIMRQPLFSQFVDPYAVLVEAVKSEQPQIYAEDVSPDLVLLAQNCLVKSPESRLALVSWDDFRNLTLPKESAQNARDRVRKRSLSARVASDGAEVSPQEIPPLQLARQITEKMSGIVRLECAGNSSFPRMRIIEHIEQPLYVQVIFDSSSALMVPRQFSVRLSIQVIDEPTMAVQINVSACLLDDPVDHSTPATERSLFRGPLDFASLVMSVQDILYEFLDVVQSTNPENLIAGVPYWLEIIDTKGK</sequence>
<dbReference type="Gene3D" id="1.10.510.10">
    <property type="entry name" value="Transferase(Phosphotransferase) domain 1"/>
    <property type="match status" value="1"/>
</dbReference>
<protein>
    <submittedName>
        <fullName evidence="7">Serine/threonine-protein kinase PknJ</fullName>
        <ecNumber evidence="7">2.7.11.1</ecNumber>
    </submittedName>
</protein>
<dbReference type="PANTHER" id="PTHR24348">
    <property type="entry name" value="SERINE/THREONINE-PROTEIN KINASE UNC-51-RELATED"/>
    <property type="match status" value="1"/>
</dbReference>
<evidence type="ECO:0000313" key="7">
    <source>
        <dbReference type="EMBL" id="QDT43488.1"/>
    </source>
</evidence>
<reference evidence="7 8" key="1">
    <citation type="submission" date="2019-02" db="EMBL/GenBank/DDBJ databases">
        <title>Deep-cultivation of Planctomycetes and their phenomic and genomic characterization uncovers novel biology.</title>
        <authorList>
            <person name="Wiegand S."/>
            <person name="Jogler M."/>
            <person name="Boedeker C."/>
            <person name="Pinto D."/>
            <person name="Vollmers J."/>
            <person name="Rivas-Marin E."/>
            <person name="Kohn T."/>
            <person name="Peeters S.H."/>
            <person name="Heuer A."/>
            <person name="Rast P."/>
            <person name="Oberbeckmann S."/>
            <person name="Bunk B."/>
            <person name="Jeske O."/>
            <person name="Meyerdierks A."/>
            <person name="Storesund J.E."/>
            <person name="Kallscheuer N."/>
            <person name="Luecker S."/>
            <person name="Lage O.M."/>
            <person name="Pohl T."/>
            <person name="Merkel B.J."/>
            <person name="Hornburger P."/>
            <person name="Mueller R.-W."/>
            <person name="Bruemmer F."/>
            <person name="Labrenz M."/>
            <person name="Spormann A.M."/>
            <person name="Op den Camp H."/>
            <person name="Overmann J."/>
            <person name="Amann R."/>
            <person name="Jetten M.S.M."/>
            <person name="Mascher T."/>
            <person name="Medema M.H."/>
            <person name="Devos D.P."/>
            <person name="Kaster A.-K."/>
            <person name="Ovreas L."/>
            <person name="Rohde M."/>
            <person name="Galperin M.Y."/>
            <person name="Jogler C."/>
        </authorList>
    </citation>
    <scope>NUCLEOTIDE SEQUENCE [LARGE SCALE GENOMIC DNA]</scope>
    <source>
        <strain evidence="7 8">Pan241w</strain>
    </source>
</reference>
<dbReference type="InterPro" id="IPR000719">
    <property type="entry name" value="Prot_kinase_dom"/>
</dbReference>
<evidence type="ECO:0000256" key="3">
    <source>
        <dbReference type="ARBA" id="ARBA00022777"/>
    </source>
</evidence>
<dbReference type="GO" id="GO:0005829">
    <property type="term" value="C:cytosol"/>
    <property type="evidence" value="ECO:0007669"/>
    <property type="project" value="TreeGrafter"/>
</dbReference>
<keyword evidence="1 7" id="KW-0808">Transferase</keyword>
<organism evidence="7 8">
    <name type="scientific">Gimesia alba</name>
    <dbReference type="NCBI Taxonomy" id="2527973"/>
    <lineage>
        <taxon>Bacteria</taxon>
        <taxon>Pseudomonadati</taxon>
        <taxon>Planctomycetota</taxon>
        <taxon>Planctomycetia</taxon>
        <taxon>Planctomycetales</taxon>
        <taxon>Planctomycetaceae</taxon>
        <taxon>Gimesia</taxon>
    </lineage>
</organism>
<dbReference type="AlphaFoldDB" id="A0A517RHZ4"/>
<dbReference type="Proteomes" id="UP000317171">
    <property type="component" value="Chromosome"/>
</dbReference>
<keyword evidence="3 7" id="KW-0418">Kinase</keyword>
<dbReference type="GO" id="GO:0034045">
    <property type="term" value="C:phagophore assembly site membrane"/>
    <property type="evidence" value="ECO:0007669"/>
    <property type="project" value="TreeGrafter"/>
</dbReference>
<dbReference type="EC" id="2.7.11.1" evidence="7"/>
<dbReference type="PROSITE" id="PS50011">
    <property type="entry name" value="PROTEIN_KINASE_DOM"/>
    <property type="match status" value="1"/>
</dbReference>
<proteinExistence type="predicted"/>
<dbReference type="PANTHER" id="PTHR24348:SF22">
    <property type="entry name" value="NON-SPECIFIC SERINE_THREONINE PROTEIN KINASE"/>
    <property type="match status" value="1"/>
</dbReference>
<dbReference type="KEGG" id="gaz:Pan241w_35890"/>
<evidence type="ECO:0000313" key="8">
    <source>
        <dbReference type="Proteomes" id="UP000317171"/>
    </source>
</evidence>
<keyword evidence="8" id="KW-1185">Reference proteome</keyword>
<feature type="domain" description="Protein kinase" evidence="6">
    <location>
        <begin position="21"/>
        <end position="286"/>
    </location>
</feature>
<dbReference type="InterPro" id="IPR011009">
    <property type="entry name" value="Kinase-like_dom_sf"/>
</dbReference>
<dbReference type="GO" id="GO:0004674">
    <property type="term" value="F:protein serine/threonine kinase activity"/>
    <property type="evidence" value="ECO:0007669"/>
    <property type="project" value="UniProtKB-EC"/>
</dbReference>
<dbReference type="Gene3D" id="3.30.200.20">
    <property type="entry name" value="Phosphorylase Kinase, domain 1"/>
    <property type="match status" value="1"/>
</dbReference>
<dbReference type="SMART" id="SM00220">
    <property type="entry name" value="S_TKc"/>
    <property type="match status" value="1"/>
</dbReference>
<dbReference type="EMBL" id="CP036269">
    <property type="protein sequence ID" value="QDT43488.1"/>
    <property type="molecule type" value="Genomic_DNA"/>
</dbReference>
<dbReference type="OrthoDB" id="9813021at2"/>
<dbReference type="CDD" id="cd14014">
    <property type="entry name" value="STKc_PknB_like"/>
    <property type="match status" value="1"/>
</dbReference>
<dbReference type="RefSeq" id="WP_145218208.1">
    <property type="nucleotide sequence ID" value="NZ_CP036269.1"/>
</dbReference>
<dbReference type="InterPro" id="IPR017441">
    <property type="entry name" value="Protein_kinase_ATP_BS"/>
</dbReference>
<dbReference type="InterPro" id="IPR045269">
    <property type="entry name" value="Atg1-like"/>
</dbReference>
<name>A0A517RHZ4_9PLAN</name>
<dbReference type="InterPro" id="IPR008271">
    <property type="entry name" value="Ser/Thr_kinase_AS"/>
</dbReference>
<dbReference type="Pfam" id="PF00069">
    <property type="entry name" value="Pkinase"/>
    <property type="match status" value="1"/>
</dbReference>
<evidence type="ECO:0000256" key="4">
    <source>
        <dbReference type="ARBA" id="ARBA00022840"/>
    </source>
</evidence>
<dbReference type="SUPFAM" id="SSF56112">
    <property type="entry name" value="Protein kinase-like (PK-like)"/>
    <property type="match status" value="1"/>
</dbReference>
<dbReference type="GO" id="GO:0042594">
    <property type="term" value="P:response to starvation"/>
    <property type="evidence" value="ECO:0007669"/>
    <property type="project" value="TreeGrafter"/>
</dbReference>
<evidence type="ECO:0000259" key="6">
    <source>
        <dbReference type="PROSITE" id="PS50011"/>
    </source>
</evidence>
<evidence type="ECO:0000256" key="2">
    <source>
        <dbReference type="ARBA" id="ARBA00022741"/>
    </source>
</evidence>
<keyword evidence="2 5" id="KW-0547">Nucleotide-binding</keyword>
<dbReference type="GO" id="GO:0005524">
    <property type="term" value="F:ATP binding"/>
    <property type="evidence" value="ECO:0007669"/>
    <property type="project" value="UniProtKB-UniRule"/>
</dbReference>